<keyword evidence="5" id="KW-0809">Transit peptide</keyword>
<dbReference type="PANTHER" id="PTHR31412">
    <property type="entry name" value="ZINC METALLOPROTEASE EGY1"/>
    <property type="match status" value="1"/>
</dbReference>
<evidence type="ECO:0000256" key="1">
    <source>
        <dbReference type="ARBA" id="ARBA00004141"/>
    </source>
</evidence>
<feature type="transmembrane region" description="Helical" evidence="8">
    <location>
        <begin position="284"/>
        <end position="313"/>
    </location>
</feature>
<dbReference type="Pfam" id="PF02163">
    <property type="entry name" value="Peptidase_M50"/>
    <property type="match status" value="1"/>
</dbReference>
<dbReference type="InterPro" id="IPR008915">
    <property type="entry name" value="Peptidase_M50"/>
</dbReference>
<comment type="subcellular location">
    <subcellularLocation>
        <location evidence="1">Membrane</location>
        <topology evidence="1">Multi-pass membrane protein</topology>
    </subcellularLocation>
</comment>
<evidence type="ECO:0000256" key="4">
    <source>
        <dbReference type="ARBA" id="ARBA00022801"/>
    </source>
</evidence>
<dbReference type="GO" id="GO:0016020">
    <property type="term" value="C:membrane"/>
    <property type="evidence" value="ECO:0007669"/>
    <property type="project" value="UniProtKB-SubCell"/>
</dbReference>
<accession>A0A2R6ABG0</accession>
<comment type="caution">
    <text evidence="10">The sequence shown here is derived from an EMBL/GenBank/DDBJ whole genome shotgun (WGS) entry which is preliminary data.</text>
</comment>
<dbReference type="GO" id="GO:0006508">
    <property type="term" value="P:proteolysis"/>
    <property type="evidence" value="ECO:0007669"/>
    <property type="project" value="UniProtKB-KW"/>
</dbReference>
<protein>
    <recommendedName>
        <fullName evidence="9">Peptidase M50 domain-containing protein</fullName>
    </recommendedName>
</protein>
<dbReference type="CDD" id="cd06160">
    <property type="entry name" value="S2P-M50_like_2"/>
    <property type="match status" value="1"/>
</dbReference>
<evidence type="ECO:0000256" key="6">
    <source>
        <dbReference type="ARBA" id="ARBA00022989"/>
    </source>
</evidence>
<feature type="transmembrane region" description="Helical" evidence="8">
    <location>
        <begin position="179"/>
        <end position="204"/>
    </location>
</feature>
<name>A0A2R6ABG0_9ARCH</name>
<evidence type="ECO:0000256" key="7">
    <source>
        <dbReference type="ARBA" id="ARBA00023136"/>
    </source>
</evidence>
<reference evidence="10 11" key="1">
    <citation type="submission" date="2017-04" db="EMBL/GenBank/DDBJ databases">
        <title>Novel microbial lineages endemic to geothermal iron-oxide mats fill important gaps in the evolutionary history of Archaea.</title>
        <authorList>
            <person name="Jay Z.J."/>
            <person name="Beam J.P."/>
            <person name="Dlakic M."/>
            <person name="Rusch D.B."/>
            <person name="Kozubal M.A."/>
            <person name="Inskeep W.P."/>
        </authorList>
    </citation>
    <scope>NUCLEOTIDE SEQUENCE [LARGE SCALE GENOMIC DNA]</scope>
    <source>
        <strain evidence="10">OSP_D</strain>
    </source>
</reference>
<evidence type="ECO:0000256" key="5">
    <source>
        <dbReference type="ARBA" id="ARBA00022946"/>
    </source>
</evidence>
<evidence type="ECO:0000256" key="2">
    <source>
        <dbReference type="ARBA" id="ARBA00022670"/>
    </source>
</evidence>
<feature type="transmembrane region" description="Helical" evidence="8">
    <location>
        <begin position="241"/>
        <end position="264"/>
    </location>
</feature>
<feature type="domain" description="Peptidase M50" evidence="9">
    <location>
        <begin position="123"/>
        <end position="286"/>
    </location>
</feature>
<dbReference type="GO" id="GO:0008233">
    <property type="term" value="F:peptidase activity"/>
    <property type="evidence" value="ECO:0007669"/>
    <property type="project" value="UniProtKB-KW"/>
</dbReference>
<evidence type="ECO:0000256" key="8">
    <source>
        <dbReference type="SAM" id="Phobius"/>
    </source>
</evidence>
<evidence type="ECO:0000256" key="3">
    <source>
        <dbReference type="ARBA" id="ARBA00022692"/>
    </source>
</evidence>
<gene>
    <name evidence="10" type="ORF">B9Q01_03805</name>
</gene>
<keyword evidence="3 8" id="KW-0812">Transmembrane</keyword>
<keyword evidence="2" id="KW-0645">Protease</keyword>
<organism evidence="10 11">
    <name type="scientific">Candidatus Marsarchaeota G1 archaeon OSP_D</name>
    <dbReference type="NCBI Taxonomy" id="1978155"/>
    <lineage>
        <taxon>Archaea</taxon>
        <taxon>Candidatus Marsarchaeota</taxon>
        <taxon>Candidatus Marsarchaeota group 1</taxon>
    </lineage>
</organism>
<dbReference type="EMBL" id="NEXC01000017">
    <property type="protein sequence ID" value="PSN83679.1"/>
    <property type="molecule type" value="Genomic_DNA"/>
</dbReference>
<proteinExistence type="predicted"/>
<evidence type="ECO:0000313" key="10">
    <source>
        <dbReference type="EMBL" id="PSN83679.1"/>
    </source>
</evidence>
<feature type="transmembrane region" description="Helical" evidence="8">
    <location>
        <begin position="333"/>
        <end position="348"/>
    </location>
</feature>
<evidence type="ECO:0000259" key="9">
    <source>
        <dbReference type="Pfam" id="PF02163"/>
    </source>
</evidence>
<sequence>MSGVESASLSEVFSKLEPILSSKLKILQESVSNGFPNFLVEEPQENSILKELRKQAEDLGYSLVIRRAQEKKTLSILVVPKFRPQKADVKWNIALLFATIGTVFYAGYVSFEGNHLLNAIEYTLTLFAILVTHESSHYFTSRRHGLAASLPYFIPAIPPIGTFGAMIRAREPFKDRNQLFDVGFSGPFGGFVVACIATLIGVFTSPIKPIASVSNLSPLPFVPLLMLLVSDVVVKQNQVLILNPVAFAAWVGLIVTFLNALPTAQLDGGHVLRSFVSARVHHTISLITALSLIVLSIFVIPSFLIMGILMLLLSAYGHPGSMDDYTRVSKSRKALLFLWVAMLALSLPI</sequence>
<keyword evidence="4" id="KW-0378">Hydrolase</keyword>
<keyword evidence="6 8" id="KW-1133">Transmembrane helix</keyword>
<feature type="transmembrane region" description="Helical" evidence="8">
    <location>
        <begin position="146"/>
        <end position="167"/>
    </location>
</feature>
<feature type="transmembrane region" description="Helical" evidence="8">
    <location>
        <begin position="91"/>
        <end position="111"/>
    </location>
</feature>
<feature type="transmembrane region" description="Helical" evidence="8">
    <location>
        <begin position="216"/>
        <end position="234"/>
    </location>
</feature>
<keyword evidence="7 8" id="KW-0472">Membrane</keyword>
<dbReference type="AlphaFoldDB" id="A0A2R6ABG0"/>
<evidence type="ECO:0000313" key="11">
    <source>
        <dbReference type="Proteomes" id="UP000240880"/>
    </source>
</evidence>
<dbReference type="Proteomes" id="UP000240880">
    <property type="component" value="Unassembled WGS sequence"/>
</dbReference>
<dbReference type="InterPro" id="IPR044838">
    <property type="entry name" value="EGY1-like"/>
</dbReference>
<dbReference type="PANTHER" id="PTHR31412:SF0">
    <property type="entry name" value="ZINC METALLOPROTEASE EGY1, CHLOROPLASTIC-RELATED"/>
    <property type="match status" value="1"/>
</dbReference>